<keyword evidence="6 11" id="KW-0472">Membrane</keyword>
<dbReference type="GeneTree" id="ENSGT01150000286969"/>
<keyword evidence="8" id="KW-0675">Receptor</keyword>
<reference evidence="13" key="3">
    <citation type="submission" date="2025-09" db="UniProtKB">
        <authorList>
            <consortium name="Ensembl"/>
        </authorList>
    </citation>
    <scope>IDENTIFICATION</scope>
    <source>
        <strain evidence="13">breed Abyssinian</strain>
    </source>
</reference>
<keyword evidence="3 11" id="KW-0812">Transmembrane</keyword>
<evidence type="ECO:0000313" key="13">
    <source>
        <dbReference type="Ensembl" id="ENSFCTP00005055203.1"/>
    </source>
</evidence>
<evidence type="ECO:0000256" key="4">
    <source>
        <dbReference type="ARBA" id="ARBA00022989"/>
    </source>
</evidence>
<keyword evidence="2" id="KW-1003">Cell membrane</keyword>
<evidence type="ECO:0000256" key="8">
    <source>
        <dbReference type="ARBA" id="ARBA00023170"/>
    </source>
</evidence>
<evidence type="ECO:0000256" key="3">
    <source>
        <dbReference type="ARBA" id="ARBA00022692"/>
    </source>
</evidence>
<dbReference type="RefSeq" id="XP_023098439.1">
    <property type="nucleotide sequence ID" value="XM_023242671.2"/>
</dbReference>
<dbReference type="PANTHER" id="PTHR45695">
    <property type="entry name" value="LEUCOKININ RECEPTOR-RELATED"/>
    <property type="match status" value="1"/>
</dbReference>
<gene>
    <name evidence="13" type="primary">KISS1R</name>
</gene>
<reference evidence="13 14" key="1">
    <citation type="submission" date="2021-02" db="EMBL/GenBank/DDBJ databases">
        <title>Safari Cat Assemblies.</title>
        <authorList>
            <person name="Bredemeyer K.R."/>
            <person name="Murphy W.J."/>
        </authorList>
    </citation>
    <scope>NUCLEOTIDE SEQUENCE [LARGE SCALE GENOMIC DNA]</scope>
</reference>
<proteinExistence type="predicted"/>
<keyword evidence="14" id="KW-1185">Reference proteome</keyword>
<evidence type="ECO:0000256" key="10">
    <source>
        <dbReference type="ARBA" id="ARBA00023224"/>
    </source>
</evidence>
<feature type="domain" description="G-protein coupled receptors family 1 profile" evidence="12">
    <location>
        <begin position="59"/>
        <end position="323"/>
    </location>
</feature>
<keyword evidence="10" id="KW-0807">Transducer</keyword>
<dbReference type="SUPFAM" id="SSF81321">
    <property type="entry name" value="Family A G protein-coupled receptor-like"/>
    <property type="match status" value="1"/>
</dbReference>
<evidence type="ECO:0000256" key="9">
    <source>
        <dbReference type="ARBA" id="ARBA00023180"/>
    </source>
</evidence>
<name>A0ABI8A7J7_FELCA</name>
<dbReference type="Pfam" id="PF00001">
    <property type="entry name" value="7tm_1"/>
    <property type="match status" value="1"/>
</dbReference>
<feature type="transmembrane region" description="Helical" evidence="11">
    <location>
        <begin position="79"/>
        <end position="100"/>
    </location>
</feature>
<dbReference type="PANTHER" id="PTHR45695:SF23">
    <property type="entry name" value="GALANIN-LIKE G-PROTEIN COUPLED RECEPTOR NPR-9"/>
    <property type="match status" value="1"/>
</dbReference>
<dbReference type="CDD" id="cd15095">
    <property type="entry name" value="7tmA_KiSS1R"/>
    <property type="match status" value="1"/>
</dbReference>
<keyword evidence="4 11" id="KW-1133">Transmembrane helix</keyword>
<dbReference type="PRINTS" id="PR00237">
    <property type="entry name" value="GPCRRHODOPSN"/>
</dbReference>
<dbReference type="InterPro" id="IPR017452">
    <property type="entry name" value="GPCR_Rhodpsn_7TM"/>
</dbReference>
<evidence type="ECO:0000256" key="7">
    <source>
        <dbReference type="ARBA" id="ARBA00023157"/>
    </source>
</evidence>
<dbReference type="Gene3D" id="1.20.1070.10">
    <property type="entry name" value="Rhodopsin 7-helix transmembrane proteins"/>
    <property type="match status" value="1"/>
</dbReference>
<evidence type="ECO:0000256" key="6">
    <source>
        <dbReference type="ARBA" id="ARBA00023136"/>
    </source>
</evidence>
<sequence length="384" mass="41348">MRAAATSAPNASWWAPANATVCPGCGADASDGRAPVPRPVDAWLVPVSFVALMLLGLAGNSLVIFVICRHKQMRTVTNFYIANLAATDVTFLLCCVPFTALLYPLPAWVLGDFMCKFVNYMQQVSVQATCATLTAMSVDRWYVTVFPLRALRRRTPRLALAVSLGIWVGSATVSAPVLALHRLSPGPRTYCSEVFPSRTLERAFALYNLLALYLLPLVATCACYGAMLRHLGRTAVSPAAADGALQGRLLAERAGAVRAKVSRLVAAVVLLFAACWGPIQLFLVLQALGPAGAWHPRSYTAYALKIWAHCMSYGNSALNPLLYAFLGSHFRQAFRRVCPCAPRRPRQHRGSGLPAPAAPPTELRRLAAPLATAGPPKPGRVRVS</sequence>
<dbReference type="InterPro" id="IPR000276">
    <property type="entry name" value="GPCR_Rhodpsn"/>
</dbReference>
<evidence type="ECO:0000256" key="11">
    <source>
        <dbReference type="SAM" id="Phobius"/>
    </source>
</evidence>
<comment type="subcellular location">
    <subcellularLocation>
        <location evidence="1">Cell membrane</location>
        <topology evidence="1">Multi-pass membrane protein</topology>
    </subcellularLocation>
</comment>
<dbReference type="PRINTS" id="PR01728">
    <property type="entry name" value="KISS1RECEPTR"/>
</dbReference>
<feature type="transmembrane region" description="Helical" evidence="11">
    <location>
        <begin position="120"/>
        <end position="138"/>
    </location>
</feature>
<dbReference type="GeneID" id="109497110"/>
<dbReference type="Ensembl" id="ENSFCTT00005079104.1">
    <property type="protein sequence ID" value="ENSFCTP00005055203.1"/>
    <property type="gene ID" value="ENSFCTG00005028029.1"/>
</dbReference>
<keyword evidence="7" id="KW-1015">Disulfide bond</keyword>
<reference evidence="13" key="2">
    <citation type="submission" date="2025-08" db="UniProtKB">
        <authorList>
            <consortium name="Ensembl"/>
        </authorList>
    </citation>
    <scope>IDENTIFICATION</scope>
    <source>
        <strain evidence="13">breed Abyssinian</strain>
    </source>
</reference>
<dbReference type="Proteomes" id="UP000823872">
    <property type="component" value="Chromosome A2"/>
</dbReference>
<keyword evidence="5" id="KW-0297">G-protein coupled receptor</keyword>
<dbReference type="InterPro" id="IPR008103">
    <property type="entry name" value="KiSS_1_rcpt"/>
</dbReference>
<evidence type="ECO:0000256" key="1">
    <source>
        <dbReference type="ARBA" id="ARBA00004651"/>
    </source>
</evidence>
<feature type="transmembrane region" description="Helical" evidence="11">
    <location>
        <begin position="204"/>
        <end position="227"/>
    </location>
</feature>
<protein>
    <recommendedName>
        <fullName evidence="12">G-protein coupled receptors family 1 profile domain-containing protein</fullName>
    </recommendedName>
</protein>
<feature type="transmembrane region" description="Helical" evidence="11">
    <location>
        <begin position="158"/>
        <end position="180"/>
    </location>
</feature>
<feature type="transmembrane region" description="Helical" evidence="11">
    <location>
        <begin position="264"/>
        <end position="286"/>
    </location>
</feature>
<evidence type="ECO:0000256" key="2">
    <source>
        <dbReference type="ARBA" id="ARBA00022475"/>
    </source>
</evidence>
<keyword evidence="9" id="KW-0325">Glycoprotein</keyword>
<dbReference type="PROSITE" id="PS50262">
    <property type="entry name" value="G_PROTEIN_RECEP_F1_2"/>
    <property type="match status" value="1"/>
</dbReference>
<organism evidence="13 14">
    <name type="scientific">Felis catus</name>
    <name type="common">Cat</name>
    <name type="synonym">Felis silvestris catus</name>
    <dbReference type="NCBI Taxonomy" id="9685"/>
    <lineage>
        <taxon>Eukaryota</taxon>
        <taxon>Metazoa</taxon>
        <taxon>Chordata</taxon>
        <taxon>Craniata</taxon>
        <taxon>Vertebrata</taxon>
        <taxon>Euteleostomi</taxon>
        <taxon>Mammalia</taxon>
        <taxon>Eutheria</taxon>
        <taxon>Laurasiatheria</taxon>
        <taxon>Carnivora</taxon>
        <taxon>Feliformia</taxon>
        <taxon>Felidae</taxon>
        <taxon>Felinae</taxon>
        <taxon>Felis</taxon>
    </lineage>
</organism>
<feature type="transmembrane region" description="Helical" evidence="11">
    <location>
        <begin position="306"/>
        <end position="326"/>
    </location>
</feature>
<evidence type="ECO:0000259" key="12">
    <source>
        <dbReference type="PROSITE" id="PS50262"/>
    </source>
</evidence>
<evidence type="ECO:0000313" key="14">
    <source>
        <dbReference type="Proteomes" id="UP000823872"/>
    </source>
</evidence>
<evidence type="ECO:0000256" key="5">
    <source>
        <dbReference type="ARBA" id="ARBA00023040"/>
    </source>
</evidence>
<accession>A0ABI8A7J7</accession>
<feature type="transmembrane region" description="Helical" evidence="11">
    <location>
        <begin position="43"/>
        <end position="67"/>
    </location>
</feature>